<keyword evidence="1" id="KW-0805">Transcription regulation</keyword>
<evidence type="ECO:0000259" key="6">
    <source>
        <dbReference type="PROSITE" id="PS51005"/>
    </source>
</evidence>
<evidence type="ECO:0000256" key="4">
    <source>
        <dbReference type="ARBA" id="ARBA00023242"/>
    </source>
</evidence>
<evidence type="ECO:0000256" key="5">
    <source>
        <dbReference type="SAM" id="MobiDB-lite"/>
    </source>
</evidence>
<evidence type="ECO:0000313" key="7">
    <source>
        <dbReference type="EMBL" id="CAD1836433.1"/>
    </source>
</evidence>
<reference evidence="7" key="1">
    <citation type="submission" date="2020-07" db="EMBL/GenBank/DDBJ databases">
        <authorList>
            <person name="Lin J."/>
        </authorList>
    </citation>
    <scope>NUCLEOTIDE SEQUENCE</scope>
</reference>
<keyword evidence="3" id="KW-0804">Transcription</keyword>
<name>A0A6V7Q096_ANACO</name>
<dbReference type="SUPFAM" id="SSF101941">
    <property type="entry name" value="NAC domain"/>
    <property type="match status" value="1"/>
</dbReference>
<dbReference type="EMBL" id="LR862131">
    <property type="protein sequence ID" value="CAD1836433.1"/>
    <property type="molecule type" value="Genomic_DNA"/>
</dbReference>
<dbReference type="Gene3D" id="2.170.150.80">
    <property type="entry name" value="NAC domain"/>
    <property type="match status" value="1"/>
</dbReference>
<protein>
    <recommendedName>
        <fullName evidence="6">NAC domain-containing protein</fullName>
    </recommendedName>
</protein>
<accession>A0A6V7Q096</accession>
<dbReference type="AlphaFoldDB" id="A0A6V7Q096"/>
<evidence type="ECO:0000256" key="3">
    <source>
        <dbReference type="ARBA" id="ARBA00023163"/>
    </source>
</evidence>
<dbReference type="InterPro" id="IPR003441">
    <property type="entry name" value="NAC-dom"/>
</dbReference>
<keyword evidence="4" id="KW-0539">Nucleus</keyword>
<proteinExistence type="predicted"/>
<feature type="region of interest" description="Disordered" evidence="5">
    <location>
        <begin position="242"/>
        <end position="276"/>
    </location>
</feature>
<feature type="domain" description="NAC" evidence="6">
    <location>
        <begin position="59"/>
        <end position="221"/>
    </location>
</feature>
<dbReference type="InterPro" id="IPR044799">
    <property type="entry name" value="SOG1-like"/>
</dbReference>
<evidence type="ECO:0000256" key="1">
    <source>
        <dbReference type="ARBA" id="ARBA00023015"/>
    </source>
</evidence>
<dbReference type="PANTHER" id="PTHR31079:SF2">
    <property type="entry name" value="NAC DOMAIN CONTAINING PROTEIN 44-RELATED"/>
    <property type="match status" value="1"/>
</dbReference>
<dbReference type="Pfam" id="PF02365">
    <property type="entry name" value="NAM"/>
    <property type="match status" value="1"/>
</dbReference>
<dbReference type="PROSITE" id="PS51005">
    <property type="entry name" value="NAC"/>
    <property type="match status" value="1"/>
</dbReference>
<organism evidence="7">
    <name type="scientific">Ananas comosus var. bracteatus</name>
    <name type="common">red pineapple</name>
    <dbReference type="NCBI Taxonomy" id="296719"/>
    <lineage>
        <taxon>Eukaryota</taxon>
        <taxon>Viridiplantae</taxon>
        <taxon>Streptophyta</taxon>
        <taxon>Embryophyta</taxon>
        <taxon>Tracheophyta</taxon>
        <taxon>Spermatophyta</taxon>
        <taxon>Magnoliopsida</taxon>
        <taxon>Liliopsida</taxon>
        <taxon>Poales</taxon>
        <taxon>Bromeliaceae</taxon>
        <taxon>Bromelioideae</taxon>
        <taxon>Ananas</taxon>
    </lineage>
</organism>
<keyword evidence="2" id="KW-0238">DNA-binding</keyword>
<sequence length="415" mass="47358">MQGFLSWLITSRGIAKKIKNATHFSTYQFNDSWVDANLECPNCKHLIDNSDVTLEWPGLPAGVKFDPSDMELLEHLEGKVGSGNSKPHMFIDEFIPTLEENEGICYTHPENLPGIKNDGSNIYFFHRISNAYATGCRKRRKISRNNNSSSEEHVRWHKTGKTKSILENGVRKGWKKIMVLYKGSKRGCKPDKANWVMHQYHLGADEDEKDGELVVSKIFYQLHTKQTEKFDMDSVDEESNVFALRVSPRTPKTNTPQPPRSKKKNQGGVDEDDVRQLQDERKIKKRRSIASLFCYPVLGRATISRRTRCAYFGHEEKGESAAWWSCESQAVEDPRSLDESLLCHEVLDSFPLEASLHFDYPNLDRAMNGTLDPYAGTAFGSFDLDSIEIGMPPDFQLADFQFGSQESITSWLDRF</sequence>
<evidence type="ECO:0000256" key="2">
    <source>
        <dbReference type="ARBA" id="ARBA00023125"/>
    </source>
</evidence>
<dbReference type="GO" id="GO:0003700">
    <property type="term" value="F:DNA-binding transcription factor activity"/>
    <property type="evidence" value="ECO:0007669"/>
    <property type="project" value="InterPro"/>
</dbReference>
<gene>
    <name evidence="7" type="ORF">CB5_LOCUS19644</name>
</gene>
<dbReference type="InterPro" id="IPR036093">
    <property type="entry name" value="NAC_dom_sf"/>
</dbReference>
<dbReference type="GO" id="GO:0005634">
    <property type="term" value="C:nucleus"/>
    <property type="evidence" value="ECO:0007669"/>
    <property type="project" value="TreeGrafter"/>
</dbReference>
<dbReference type="FunFam" id="2.170.150.80:FF:000009">
    <property type="entry name" value="NAC domain-containing protein 8"/>
    <property type="match status" value="1"/>
</dbReference>
<dbReference type="GO" id="GO:0000976">
    <property type="term" value="F:transcription cis-regulatory region binding"/>
    <property type="evidence" value="ECO:0007669"/>
    <property type="project" value="TreeGrafter"/>
</dbReference>
<dbReference type="PANTHER" id="PTHR31079">
    <property type="entry name" value="NAC DOMAIN-CONTAINING PROTEIN 73"/>
    <property type="match status" value="1"/>
</dbReference>